<sequence length="293" mass="31727">MSLPRRSWSLRASVRTPGLHCTPHLHPRVVRKPTTSDSSPAVAKHKEEMAAREKRRGAAGQDMIGRDPRFARSSPVPSRPPGVNDMRIRLASFPPCRCTTPVTRLGFELRREDVLAPVQMTLPSPVARTNLSTESQFPSATSSPPPSAPPSSRGGFIGIPHDDGPPSDAHRQGSSRQHACPALFAVAYKHTTGALPAVNLTRMAPSRKPPSCPELRSPSTMFSSPFATSSFPPPPVRSPSRRLDLRGGRVSSVTDDRGTRTSPKDRIAGLPVLEADPRGRQYQLFLSDPLPGI</sequence>
<organism evidence="2 4">
    <name type="scientific">Mycena rosella</name>
    <name type="common">Pink bonnet</name>
    <name type="synonym">Agaricus rosellus</name>
    <dbReference type="NCBI Taxonomy" id="1033263"/>
    <lineage>
        <taxon>Eukaryota</taxon>
        <taxon>Fungi</taxon>
        <taxon>Dikarya</taxon>
        <taxon>Basidiomycota</taxon>
        <taxon>Agaricomycotina</taxon>
        <taxon>Agaricomycetes</taxon>
        <taxon>Agaricomycetidae</taxon>
        <taxon>Agaricales</taxon>
        <taxon>Marasmiineae</taxon>
        <taxon>Mycenaceae</taxon>
        <taxon>Mycena</taxon>
    </lineage>
</organism>
<evidence type="ECO:0000313" key="3">
    <source>
        <dbReference type="EMBL" id="KAJ7683786.1"/>
    </source>
</evidence>
<accession>A0AAD7CH29</accession>
<reference evidence="2" key="1">
    <citation type="submission" date="2023-03" db="EMBL/GenBank/DDBJ databases">
        <title>Massive genome expansion in bonnet fungi (Mycena s.s.) driven by repeated elements and novel gene families across ecological guilds.</title>
        <authorList>
            <consortium name="Lawrence Berkeley National Laboratory"/>
            <person name="Harder C.B."/>
            <person name="Miyauchi S."/>
            <person name="Viragh M."/>
            <person name="Kuo A."/>
            <person name="Thoen E."/>
            <person name="Andreopoulos B."/>
            <person name="Lu D."/>
            <person name="Skrede I."/>
            <person name="Drula E."/>
            <person name="Henrissat B."/>
            <person name="Morin E."/>
            <person name="Kohler A."/>
            <person name="Barry K."/>
            <person name="LaButti K."/>
            <person name="Morin E."/>
            <person name="Salamov A."/>
            <person name="Lipzen A."/>
            <person name="Mereny Z."/>
            <person name="Hegedus B."/>
            <person name="Baldrian P."/>
            <person name="Stursova M."/>
            <person name="Weitz H."/>
            <person name="Taylor A."/>
            <person name="Grigoriev I.V."/>
            <person name="Nagy L.G."/>
            <person name="Martin F."/>
            <person name="Kauserud H."/>
        </authorList>
    </citation>
    <scope>NUCLEOTIDE SEQUENCE</scope>
    <source>
        <strain evidence="2">CBHHK067</strain>
    </source>
</reference>
<feature type="region of interest" description="Disordered" evidence="1">
    <location>
        <begin position="131"/>
        <end position="177"/>
    </location>
</feature>
<evidence type="ECO:0000313" key="2">
    <source>
        <dbReference type="EMBL" id="KAJ7648512.1"/>
    </source>
</evidence>
<gene>
    <name evidence="3" type="ORF">B0H17DRAFT_1204920</name>
    <name evidence="2" type="ORF">B0H17DRAFT_1215612</name>
</gene>
<evidence type="ECO:0000256" key="1">
    <source>
        <dbReference type="SAM" id="MobiDB-lite"/>
    </source>
</evidence>
<evidence type="ECO:0000313" key="4">
    <source>
        <dbReference type="Proteomes" id="UP001221757"/>
    </source>
</evidence>
<feature type="region of interest" description="Disordered" evidence="1">
    <location>
        <begin position="30"/>
        <end position="86"/>
    </location>
</feature>
<feature type="compositionally biased region" description="Basic and acidic residues" evidence="1">
    <location>
        <begin position="254"/>
        <end position="265"/>
    </location>
</feature>
<dbReference type="Proteomes" id="UP001221757">
    <property type="component" value="Unassembled WGS sequence"/>
</dbReference>
<dbReference type="EMBL" id="JARKIE010000105">
    <property type="protein sequence ID" value="KAJ7683786.1"/>
    <property type="molecule type" value="Genomic_DNA"/>
</dbReference>
<protein>
    <submittedName>
        <fullName evidence="2">Uncharacterized protein</fullName>
    </submittedName>
</protein>
<dbReference type="AlphaFoldDB" id="A0AAD7CH29"/>
<comment type="caution">
    <text evidence="2">The sequence shown here is derived from an EMBL/GenBank/DDBJ whole genome shotgun (WGS) entry which is preliminary data.</text>
</comment>
<feature type="compositionally biased region" description="Basic and acidic residues" evidence="1">
    <location>
        <begin position="160"/>
        <end position="171"/>
    </location>
</feature>
<keyword evidence="4" id="KW-1185">Reference proteome</keyword>
<dbReference type="EMBL" id="JARKIE010000378">
    <property type="protein sequence ID" value="KAJ7648512.1"/>
    <property type="molecule type" value="Genomic_DNA"/>
</dbReference>
<name>A0AAD7CH29_MYCRO</name>
<feature type="region of interest" description="Disordered" evidence="1">
    <location>
        <begin position="225"/>
        <end position="265"/>
    </location>
</feature>
<proteinExistence type="predicted"/>